<accession>A0ABX8WSE9</accession>
<dbReference type="Proteomes" id="UP000824755">
    <property type="component" value="Chromosome"/>
</dbReference>
<proteinExistence type="predicted"/>
<organism evidence="2 3">
    <name type="scientific">Lysobacter soyae</name>
    <dbReference type="NCBI Taxonomy" id="2764185"/>
    <lineage>
        <taxon>Bacteria</taxon>
        <taxon>Pseudomonadati</taxon>
        <taxon>Pseudomonadota</taxon>
        <taxon>Gammaproteobacteria</taxon>
        <taxon>Lysobacterales</taxon>
        <taxon>Lysobacteraceae</taxon>
        <taxon>Lysobacter</taxon>
    </lineage>
</organism>
<evidence type="ECO:0008006" key="4">
    <source>
        <dbReference type="Google" id="ProtNLM"/>
    </source>
</evidence>
<evidence type="ECO:0000313" key="3">
    <source>
        <dbReference type="Proteomes" id="UP000824755"/>
    </source>
</evidence>
<protein>
    <recommendedName>
        <fullName evidence="4">Lipoprotein</fullName>
    </recommendedName>
</protein>
<dbReference type="PROSITE" id="PS51257">
    <property type="entry name" value="PROKAR_LIPOPROTEIN"/>
    <property type="match status" value="1"/>
</dbReference>
<dbReference type="RefSeq" id="WP_220380568.1">
    <property type="nucleotide sequence ID" value="NZ_CP080544.1"/>
</dbReference>
<gene>
    <name evidence="2" type="ORF">H8L67_04585</name>
</gene>
<reference evidence="2 3" key="1">
    <citation type="submission" date="2021-08" db="EMBL/GenBank/DDBJ databases">
        <title>Lysobacter sp. strain CJ11 Genome sequencing and assembly.</title>
        <authorList>
            <person name="Kim I."/>
        </authorList>
    </citation>
    <scope>NUCLEOTIDE SEQUENCE [LARGE SCALE GENOMIC DNA]</scope>
    <source>
        <strain evidence="2 3">CJ11</strain>
    </source>
</reference>
<dbReference type="EMBL" id="CP080544">
    <property type="protein sequence ID" value="QYR53761.1"/>
    <property type="molecule type" value="Genomic_DNA"/>
</dbReference>
<keyword evidence="1" id="KW-0732">Signal</keyword>
<sequence length="138" mass="14490">MQSQRGFLAGTGLMMLLSMGACASGTGPGKPTTPAPPAVRLEVGTQTTLSAGANALLPDGSRLTYQGIVNDSRCKPGVQCVWAGDAEARFTHTTRAGTSEIFSIHTELQPRTKTLGATTLHLRGVDWQTPPVVTIELK</sequence>
<keyword evidence="3" id="KW-1185">Reference proteome</keyword>
<name>A0ABX8WSE9_9GAMM</name>
<evidence type="ECO:0000313" key="2">
    <source>
        <dbReference type="EMBL" id="QYR53761.1"/>
    </source>
</evidence>
<evidence type="ECO:0000256" key="1">
    <source>
        <dbReference type="SAM" id="SignalP"/>
    </source>
</evidence>
<feature type="chain" id="PRO_5047310342" description="Lipoprotein" evidence="1">
    <location>
        <begin position="24"/>
        <end position="138"/>
    </location>
</feature>
<feature type="signal peptide" evidence="1">
    <location>
        <begin position="1"/>
        <end position="23"/>
    </location>
</feature>